<keyword evidence="2" id="KW-1185">Reference proteome</keyword>
<evidence type="ECO:0000313" key="1">
    <source>
        <dbReference type="EMBL" id="KAI5428407.1"/>
    </source>
</evidence>
<dbReference type="Proteomes" id="UP001058974">
    <property type="component" value="Chromosome 3"/>
</dbReference>
<organism evidence="1 2">
    <name type="scientific">Pisum sativum</name>
    <name type="common">Garden pea</name>
    <name type="synonym">Lathyrus oleraceus</name>
    <dbReference type="NCBI Taxonomy" id="3888"/>
    <lineage>
        <taxon>Eukaryota</taxon>
        <taxon>Viridiplantae</taxon>
        <taxon>Streptophyta</taxon>
        <taxon>Embryophyta</taxon>
        <taxon>Tracheophyta</taxon>
        <taxon>Spermatophyta</taxon>
        <taxon>Magnoliopsida</taxon>
        <taxon>eudicotyledons</taxon>
        <taxon>Gunneridae</taxon>
        <taxon>Pentapetalae</taxon>
        <taxon>rosids</taxon>
        <taxon>fabids</taxon>
        <taxon>Fabales</taxon>
        <taxon>Fabaceae</taxon>
        <taxon>Papilionoideae</taxon>
        <taxon>50 kb inversion clade</taxon>
        <taxon>NPAAA clade</taxon>
        <taxon>Hologalegina</taxon>
        <taxon>IRL clade</taxon>
        <taxon>Fabeae</taxon>
        <taxon>Lathyrus</taxon>
    </lineage>
</organism>
<evidence type="ECO:0000313" key="2">
    <source>
        <dbReference type="Proteomes" id="UP001058974"/>
    </source>
</evidence>
<reference evidence="1 2" key="1">
    <citation type="journal article" date="2022" name="Nat. Genet.">
        <title>Improved pea reference genome and pan-genome highlight genomic features and evolutionary characteristics.</title>
        <authorList>
            <person name="Yang T."/>
            <person name="Liu R."/>
            <person name="Luo Y."/>
            <person name="Hu S."/>
            <person name="Wang D."/>
            <person name="Wang C."/>
            <person name="Pandey M.K."/>
            <person name="Ge S."/>
            <person name="Xu Q."/>
            <person name="Li N."/>
            <person name="Li G."/>
            <person name="Huang Y."/>
            <person name="Saxena R.K."/>
            <person name="Ji Y."/>
            <person name="Li M."/>
            <person name="Yan X."/>
            <person name="He Y."/>
            <person name="Liu Y."/>
            <person name="Wang X."/>
            <person name="Xiang C."/>
            <person name="Varshney R.K."/>
            <person name="Ding H."/>
            <person name="Gao S."/>
            <person name="Zong X."/>
        </authorList>
    </citation>
    <scope>NUCLEOTIDE SEQUENCE [LARGE SCALE GENOMIC DNA]</scope>
    <source>
        <strain evidence="1 2">cv. Zhongwan 6</strain>
    </source>
</reference>
<comment type="caution">
    <text evidence="1">The sequence shown here is derived from an EMBL/GenBank/DDBJ whole genome shotgun (WGS) entry which is preliminary data.</text>
</comment>
<dbReference type="EMBL" id="JAMSHJ010000003">
    <property type="protein sequence ID" value="KAI5428407.1"/>
    <property type="molecule type" value="Genomic_DNA"/>
</dbReference>
<gene>
    <name evidence="1" type="ORF">KIW84_033406</name>
</gene>
<dbReference type="Gramene" id="Psat03G0340600-T1">
    <property type="protein sequence ID" value="KAI5428407.1"/>
    <property type="gene ID" value="KIW84_033406"/>
</dbReference>
<name>A0A9D5AXZ5_PEA</name>
<sequence length="160" mass="18437">MSCVTTNGTSHLTRHVNNCKLIPKFHNMSDMILDAEGRMGNKKFDPKEFEEHESQASNNIGNFELDSYLDEQRLPSLVRRGNSPRICKGVKFLQQEKKSKENEQEAYEGQLVGSRKKVDEMLNQTLKRVYNTFYQAVDQLEALRPGVQIIRSQLNPHKVV</sequence>
<dbReference type="AlphaFoldDB" id="A0A9D5AXZ5"/>
<accession>A0A9D5AXZ5</accession>
<proteinExistence type="predicted"/>
<protein>
    <submittedName>
        <fullName evidence="1">Uncharacterized protein</fullName>
    </submittedName>
</protein>